<dbReference type="EMBL" id="MSCH01000003">
    <property type="protein sequence ID" value="PQJ53273.1"/>
    <property type="molecule type" value="Genomic_DNA"/>
</dbReference>
<dbReference type="RefSeq" id="WP_105051753.1">
    <property type="nucleotide sequence ID" value="NZ_BMYG01000003.1"/>
</dbReference>
<dbReference type="AlphaFoldDB" id="A0A2S7UTK7"/>
<dbReference type="OrthoDB" id="6321522at2"/>
<evidence type="ECO:0000313" key="2">
    <source>
        <dbReference type="Proteomes" id="UP000239007"/>
    </source>
</evidence>
<name>A0A2S7UTK7_9GAMM</name>
<comment type="caution">
    <text evidence="1">The sequence shown here is derived from an EMBL/GenBank/DDBJ whole genome shotgun (WGS) entry which is preliminary data.</text>
</comment>
<protein>
    <submittedName>
        <fullName evidence="1">Uncharacterized protein</fullName>
    </submittedName>
</protein>
<evidence type="ECO:0000313" key="1">
    <source>
        <dbReference type="EMBL" id="PQJ53273.1"/>
    </source>
</evidence>
<gene>
    <name evidence="1" type="ORF">BTO11_06050</name>
</gene>
<proteinExistence type="predicted"/>
<sequence>MTDSRNQRFLWQQRTGQQIFAELSNALYERELTRLSQDSELNAELLKKRLGSMSFYIKKAAEHISELYTPLDLDSQNGSWISAQSVKPHSLKIQQDKTESFYTEHAKMALVIPISVSHYGIEQIVLDTIDEIDLENGQVHCNEHGWFKLSGHQNVDSNIYYKLLLKPNKAIMSAACCGHQWLNQRRTSPRLLSLREMLLASRINWQHFSKLLTLKK</sequence>
<keyword evidence="2" id="KW-1185">Reference proteome</keyword>
<dbReference type="Proteomes" id="UP000239007">
    <property type="component" value="Unassembled WGS sequence"/>
</dbReference>
<reference evidence="1 2" key="1">
    <citation type="submission" date="2016-12" db="EMBL/GenBank/DDBJ databases">
        <title>Diversity of luminous bacteria.</title>
        <authorList>
            <person name="Yoshizawa S."/>
            <person name="Kogure K."/>
        </authorList>
    </citation>
    <scope>NUCLEOTIDE SEQUENCE [LARGE SCALE GENOMIC DNA]</scope>
    <source>
        <strain evidence="1 2">SA4-48</strain>
    </source>
</reference>
<organism evidence="1 2">
    <name type="scientific">Psychrosphaera saromensis</name>
    <dbReference type="NCBI Taxonomy" id="716813"/>
    <lineage>
        <taxon>Bacteria</taxon>
        <taxon>Pseudomonadati</taxon>
        <taxon>Pseudomonadota</taxon>
        <taxon>Gammaproteobacteria</taxon>
        <taxon>Alteromonadales</taxon>
        <taxon>Pseudoalteromonadaceae</taxon>
        <taxon>Psychrosphaera</taxon>
    </lineage>
</organism>
<accession>A0A2S7UTK7</accession>